<dbReference type="GO" id="GO:0016747">
    <property type="term" value="F:acyltransferase activity, transferring groups other than amino-acyl groups"/>
    <property type="evidence" value="ECO:0007669"/>
    <property type="project" value="InterPro"/>
</dbReference>
<feature type="transmembrane region" description="Helical" evidence="1">
    <location>
        <begin position="560"/>
        <end position="580"/>
    </location>
</feature>
<feature type="transmembrane region" description="Helical" evidence="1">
    <location>
        <begin position="485"/>
        <end position="508"/>
    </location>
</feature>
<keyword evidence="1" id="KW-0472">Membrane</keyword>
<name>A0A9N9SEI6_PHACE</name>
<keyword evidence="2" id="KW-0732">Signal</keyword>
<proteinExistence type="predicted"/>
<feature type="chain" id="PRO_5040186698" description="Nose resistant-to-fluoxetine protein N-terminal domain-containing protein" evidence="2">
    <location>
        <begin position="22"/>
        <end position="638"/>
    </location>
</feature>
<dbReference type="Pfam" id="PF20146">
    <property type="entry name" value="NRF"/>
    <property type="match status" value="1"/>
</dbReference>
<evidence type="ECO:0000313" key="4">
    <source>
        <dbReference type="EMBL" id="CAG9820126.1"/>
    </source>
</evidence>
<dbReference type="InterPro" id="IPR052728">
    <property type="entry name" value="O2_lipid_transport_reg"/>
</dbReference>
<dbReference type="SMART" id="SM00703">
    <property type="entry name" value="NRF"/>
    <property type="match status" value="1"/>
</dbReference>
<dbReference type="PANTHER" id="PTHR11161">
    <property type="entry name" value="O-ACYLTRANSFERASE"/>
    <property type="match status" value="1"/>
</dbReference>
<keyword evidence="5" id="KW-1185">Reference proteome</keyword>
<feature type="transmembrane region" description="Helical" evidence="1">
    <location>
        <begin position="592"/>
        <end position="613"/>
    </location>
</feature>
<dbReference type="Proteomes" id="UP001153737">
    <property type="component" value="Chromosome 3"/>
</dbReference>
<feature type="domain" description="Nose resistant-to-fluoxetine protein N-terminal" evidence="3">
    <location>
        <begin position="43"/>
        <end position="160"/>
    </location>
</feature>
<dbReference type="EMBL" id="OU896709">
    <property type="protein sequence ID" value="CAG9820126.1"/>
    <property type="molecule type" value="Genomic_DNA"/>
</dbReference>
<organism evidence="4 5">
    <name type="scientific">Phaedon cochleariae</name>
    <name type="common">Mustard beetle</name>
    <dbReference type="NCBI Taxonomy" id="80249"/>
    <lineage>
        <taxon>Eukaryota</taxon>
        <taxon>Metazoa</taxon>
        <taxon>Ecdysozoa</taxon>
        <taxon>Arthropoda</taxon>
        <taxon>Hexapoda</taxon>
        <taxon>Insecta</taxon>
        <taxon>Pterygota</taxon>
        <taxon>Neoptera</taxon>
        <taxon>Endopterygota</taxon>
        <taxon>Coleoptera</taxon>
        <taxon>Polyphaga</taxon>
        <taxon>Cucujiformia</taxon>
        <taxon>Chrysomeloidea</taxon>
        <taxon>Chrysomelidae</taxon>
        <taxon>Chrysomelinae</taxon>
        <taxon>Chrysomelini</taxon>
        <taxon>Phaedon</taxon>
    </lineage>
</organism>
<keyword evidence="1" id="KW-1133">Transmembrane helix</keyword>
<dbReference type="Pfam" id="PF01757">
    <property type="entry name" value="Acyl_transf_3"/>
    <property type="match status" value="1"/>
</dbReference>
<accession>A0A9N9SEI6</accession>
<evidence type="ECO:0000313" key="5">
    <source>
        <dbReference type="Proteomes" id="UP001153737"/>
    </source>
</evidence>
<keyword evidence="1" id="KW-0812">Transmembrane</keyword>
<sequence>MEKIRGIFFVLVVYLCIQVKSEKSFQFGTELMETICELKTNVSKLCAVQLKESCKNETVLMNLFDASSKFPYPGLAVSTRLDWGNFDQCMAIDHNFEGGRILGKYCLSGLIIPDFTNATSDDPYKLSICIPDACSANDYKAIFRKLPVFFQTGTCVTKETGTEYTSGDIVTLTIFGAVGILMIISTTYDVYLKKKMLKCRHPMLLAFSVYTNGRKLLQTSKGNNSEQILCFQGMKIISMMWIVLGHGMGGWMQLPITNKADVNLAVQALRSFWMTAAPIAVETFFYISGFLTVYLYLKKQKKAPLAVQIKNIPFLYIHRYFRLTPAVIMVYILSITSFSHLGSGPIWQLGVDYISKPCRKFWWSFFLYIQNYVNYGDNDICLVQTWYLSADMQMFVFTPLLLIPLAVLLRDTTKLKLAMISLALLNVIVTAIPIAIKYLLKNYNNPYDTHTRLASYTMGITMGTFMRERKDKPFLYNKCVKHASIVNFIIWVIVLLGMTAITVCYQFVETHYSREHQAVFVAIARLAWAIGLSWMVYSSYHGYGGIVNWILSRPICQIGAKLSYCIYVIHGLVVASYTFSRREKLHFSYYEAVFANWGYIMMSVIIAFCWTMAFESPLMVLEKYVFGGTNKKGNAAES</sequence>
<feature type="transmembrane region" description="Helical" evidence="1">
    <location>
        <begin position="320"/>
        <end position="341"/>
    </location>
</feature>
<feature type="transmembrane region" description="Helical" evidence="1">
    <location>
        <begin position="417"/>
        <end position="440"/>
    </location>
</feature>
<reference evidence="4" key="2">
    <citation type="submission" date="2022-10" db="EMBL/GenBank/DDBJ databases">
        <authorList>
            <consortium name="ENA_rothamsted_submissions"/>
            <consortium name="culmorum"/>
            <person name="King R."/>
        </authorList>
    </citation>
    <scope>NUCLEOTIDE SEQUENCE</scope>
</reference>
<feature type="transmembrane region" description="Helical" evidence="1">
    <location>
        <begin position="169"/>
        <end position="191"/>
    </location>
</feature>
<evidence type="ECO:0000256" key="1">
    <source>
        <dbReference type="SAM" id="Phobius"/>
    </source>
</evidence>
<evidence type="ECO:0000256" key="2">
    <source>
        <dbReference type="SAM" id="SignalP"/>
    </source>
</evidence>
<feature type="signal peptide" evidence="2">
    <location>
        <begin position="1"/>
        <end position="21"/>
    </location>
</feature>
<dbReference type="AlphaFoldDB" id="A0A9N9SEI6"/>
<feature type="transmembrane region" description="Helical" evidence="1">
    <location>
        <begin position="520"/>
        <end position="540"/>
    </location>
</feature>
<protein>
    <recommendedName>
        <fullName evidence="3">Nose resistant-to-fluoxetine protein N-terminal domain-containing protein</fullName>
    </recommendedName>
</protein>
<feature type="transmembrane region" description="Helical" evidence="1">
    <location>
        <begin position="228"/>
        <end position="252"/>
    </location>
</feature>
<gene>
    <name evidence="4" type="ORF">PHAECO_LOCUS7297</name>
</gene>
<dbReference type="InterPro" id="IPR002656">
    <property type="entry name" value="Acyl_transf_3_dom"/>
</dbReference>
<dbReference type="InterPro" id="IPR006621">
    <property type="entry name" value="Nose-resist-to-fluoxetine_N"/>
</dbReference>
<evidence type="ECO:0000259" key="3">
    <source>
        <dbReference type="SMART" id="SM00703"/>
    </source>
</evidence>
<dbReference type="PANTHER" id="PTHR11161:SF0">
    <property type="entry name" value="O-ACYLTRANSFERASE LIKE PROTEIN"/>
    <property type="match status" value="1"/>
</dbReference>
<reference evidence="4" key="1">
    <citation type="submission" date="2022-01" db="EMBL/GenBank/DDBJ databases">
        <authorList>
            <person name="King R."/>
        </authorList>
    </citation>
    <scope>NUCLEOTIDE SEQUENCE</scope>
</reference>
<feature type="transmembrane region" description="Helical" evidence="1">
    <location>
        <begin position="392"/>
        <end position="410"/>
    </location>
</feature>
<dbReference type="OrthoDB" id="118951at2759"/>
<feature type="transmembrane region" description="Helical" evidence="1">
    <location>
        <begin position="272"/>
        <end position="297"/>
    </location>
</feature>